<name>A0A9X4BJB6_9GAMM</name>
<dbReference type="InterPro" id="IPR036852">
    <property type="entry name" value="Peptidase_S8/S53_dom_sf"/>
</dbReference>
<dbReference type="GO" id="GO:0004252">
    <property type="term" value="F:serine-type endopeptidase activity"/>
    <property type="evidence" value="ECO:0007669"/>
    <property type="project" value="UniProtKB-UniRule"/>
</dbReference>
<evidence type="ECO:0000256" key="5">
    <source>
        <dbReference type="PROSITE-ProRule" id="PRU01240"/>
    </source>
</evidence>
<reference evidence="9" key="1">
    <citation type="submission" date="2023-02" db="EMBL/GenBank/DDBJ databases">
        <title>Tahibacter soli sp. nov. isolated from soil.</title>
        <authorList>
            <person name="Baek J.H."/>
            <person name="Lee J.K."/>
            <person name="Choi D.G."/>
            <person name="Jeon C.O."/>
        </authorList>
    </citation>
    <scope>NUCLEOTIDE SEQUENCE</scope>
    <source>
        <strain evidence="9">BL</strain>
    </source>
</reference>
<dbReference type="PRINTS" id="PR00723">
    <property type="entry name" value="SUBTILISIN"/>
</dbReference>
<dbReference type="Pfam" id="PF00082">
    <property type="entry name" value="Peptidase_S8"/>
    <property type="match status" value="1"/>
</dbReference>
<evidence type="ECO:0000256" key="4">
    <source>
        <dbReference type="ARBA" id="ARBA00022825"/>
    </source>
</evidence>
<evidence type="ECO:0000313" key="10">
    <source>
        <dbReference type="Proteomes" id="UP001139971"/>
    </source>
</evidence>
<feature type="active site" description="Charge relay system" evidence="5">
    <location>
        <position position="185"/>
    </location>
</feature>
<sequence length="573" mass="61040">MRRAERLRRTLAALALAGASCAAFARTPPMPDWPNARDTDRMIVVAVGDKSDPAPAAGATPRGYDRLPDYAGGTRGKATARRLSAEYGLREVSAWSIEPLRLRCMVFALADGDAPDAMLERLARDRRVRIAQPLNEFRTLTLPAAPEPAGYNDPYLQLQHGFSTIEAASAQRWTRGGGVSIAVIDTALDANHPDLAGRVAAQRNFVGAPDAAIAPERHGTEVAGVISAVANNRLGIVGVAPDARLYGYRACWPVEANASAARCNSYTLALALAAAIASDARIINLSLGGPRDALLEELVGVAVERGAIVIGAVPPDRRMDGFPVGARGVIAVRSTEDPAPDAPALAAPGRDILTLEPGGSFDYASGSSLATAQVSGAVALLLALKPKQDAGALYALLNRTQSKTGASIDVCAAVEDLRPGDGRCDASPLAKHLRRSISRWFDGYCSRSDARGGRPSARCSRQASRTRSRRPTRRATCPRRISPPTTRRPAPAGFSPPRASPERPSPSIRPRPARRRSAKKPASPAISSKASTSRIRCTRSACMRRRRPTRRYRSARPATAPARRTRAIRSRPA</sequence>
<keyword evidence="2 5" id="KW-0645">Protease</keyword>
<accession>A0A9X4BJB6</accession>
<dbReference type="PROSITE" id="PS51257">
    <property type="entry name" value="PROKAR_LIPOPROTEIN"/>
    <property type="match status" value="1"/>
</dbReference>
<dbReference type="PANTHER" id="PTHR43806">
    <property type="entry name" value="PEPTIDASE S8"/>
    <property type="match status" value="1"/>
</dbReference>
<gene>
    <name evidence="9" type="ORF">OD750_018165</name>
</gene>
<dbReference type="PROSITE" id="PS00137">
    <property type="entry name" value="SUBTILASE_HIS"/>
    <property type="match status" value="1"/>
</dbReference>
<evidence type="ECO:0000256" key="6">
    <source>
        <dbReference type="SAM" id="MobiDB-lite"/>
    </source>
</evidence>
<feature type="compositionally biased region" description="Basic residues" evidence="6">
    <location>
        <begin position="464"/>
        <end position="477"/>
    </location>
</feature>
<evidence type="ECO:0000256" key="2">
    <source>
        <dbReference type="ARBA" id="ARBA00022670"/>
    </source>
</evidence>
<feature type="active site" description="Charge relay system" evidence="5">
    <location>
        <position position="368"/>
    </location>
</feature>
<dbReference type="InterPro" id="IPR000209">
    <property type="entry name" value="Peptidase_S8/S53_dom"/>
</dbReference>
<dbReference type="InterPro" id="IPR022398">
    <property type="entry name" value="Peptidase_S8_His-AS"/>
</dbReference>
<dbReference type="SUPFAM" id="SSF52743">
    <property type="entry name" value="Subtilisin-like"/>
    <property type="match status" value="1"/>
</dbReference>
<feature type="region of interest" description="Disordered" evidence="6">
    <location>
        <begin position="50"/>
        <end position="71"/>
    </location>
</feature>
<feature type="domain" description="Peptidase S8/S53" evidence="8">
    <location>
        <begin position="176"/>
        <end position="401"/>
    </location>
</feature>
<dbReference type="InterPro" id="IPR015500">
    <property type="entry name" value="Peptidase_S8_subtilisin-rel"/>
</dbReference>
<dbReference type="RefSeq" id="WP_272842033.1">
    <property type="nucleotide sequence ID" value="NZ_JAOVZO020000018.1"/>
</dbReference>
<proteinExistence type="inferred from homology"/>
<keyword evidence="3 5" id="KW-0378">Hydrolase</keyword>
<feature type="compositionally biased region" description="Low complexity" evidence="6">
    <location>
        <begin position="520"/>
        <end position="541"/>
    </location>
</feature>
<dbReference type="AlphaFoldDB" id="A0A9X4BJB6"/>
<keyword evidence="4 5" id="KW-0720">Serine protease</keyword>
<evidence type="ECO:0000313" key="9">
    <source>
        <dbReference type="EMBL" id="MDC8014473.1"/>
    </source>
</evidence>
<dbReference type="Proteomes" id="UP001139971">
    <property type="component" value="Unassembled WGS sequence"/>
</dbReference>
<keyword evidence="10" id="KW-1185">Reference proteome</keyword>
<evidence type="ECO:0000259" key="8">
    <source>
        <dbReference type="Pfam" id="PF00082"/>
    </source>
</evidence>
<protein>
    <submittedName>
        <fullName evidence="9">S8 family serine peptidase</fullName>
    </submittedName>
</protein>
<dbReference type="PANTHER" id="PTHR43806:SF11">
    <property type="entry name" value="CEREVISIN-RELATED"/>
    <property type="match status" value="1"/>
</dbReference>
<feature type="compositionally biased region" description="Low complexity" evidence="6">
    <location>
        <begin position="478"/>
        <end position="497"/>
    </location>
</feature>
<dbReference type="PROSITE" id="PS51892">
    <property type="entry name" value="SUBTILASE"/>
    <property type="match status" value="1"/>
</dbReference>
<dbReference type="InterPro" id="IPR050131">
    <property type="entry name" value="Peptidase_S8_subtilisin-like"/>
</dbReference>
<feature type="compositionally biased region" description="Basic residues" evidence="6">
    <location>
        <begin position="542"/>
        <end position="554"/>
    </location>
</feature>
<comment type="similarity">
    <text evidence="1 5">Belongs to the peptidase S8 family.</text>
</comment>
<keyword evidence="7" id="KW-0732">Signal</keyword>
<comment type="caution">
    <text evidence="9">The sequence shown here is derived from an EMBL/GenBank/DDBJ whole genome shotgun (WGS) entry which is preliminary data.</text>
</comment>
<feature type="compositionally biased region" description="Basic residues" evidence="6">
    <location>
        <begin position="563"/>
        <end position="573"/>
    </location>
</feature>
<feature type="region of interest" description="Disordered" evidence="6">
    <location>
        <begin position="448"/>
        <end position="573"/>
    </location>
</feature>
<dbReference type="EMBL" id="JAOVZO020000018">
    <property type="protein sequence ID" value="MDC8014473.1"/>
    <property type="molecule type" value="Genomic_DNA"/>
</dbReference>
<evidence type="ECO:0000256" key="3">
    <source>
        <dbReference type="ARBA" id="ARBA00022801"/>
    </source>
</evidence>
<evidence type="ECO:0000256" key="1">
    <source>
        <dbReference type="ARBA" id="ARBA00011073"/>
    </source>
</evidence>
<dbReference type="GO" id="GO:0006508">
    <property type="term" value="P:proteolysis"/>
    <property type="evidence" value="ECO:0007669"/>
    <property type="project" value="UniProtKB-KW"/>
</dbReference>
<feature type="active site" description="Charge relay system" evidence="5">
    <location>
        <position position="218"/>
    </location>
</feature>
<feature type="chain" id="PRO_5040854047" evidence="7">
    <location>
        <begin position="26"/>
        <end position="573"/>
    </location>
</feature>
<dbReference type="Gene3D" id="3.40.50.200">
    <property type="entry name" value="Peptidase S8/S53 domain"/>
    <property type="match status" value="1"/>
</dbReference>
<organism evidence="9 10">
    <name type="scientific">Tahibacter soli</name>
    <dbReference type="NCBI Taxonomy" id="2983605"/>
    <lineage>
        <taxon>Bacteria</taxon>
        <taxon>Pseudomonadati</taxon>
        <taxon>Pseudomonadota</taxon>
        <taxon>Gammaproteobacteria</taxon>
        <taxon>Lysobacterales</taxon>
        <taxon>Rhodanobacteraceae</taxon>
        <taxon>Tahibacter</taxon>
    </lineage>
</organism>
<evidence type="ECO:0000256" key="7">
    <source>
        <dbReference type="SAM" id="SignalP"/>
    </source>
</evidence>
<feature type="signal peptide" evidence="7">
    <location>
        <begin position="1"/>
        <end position="25"/>
    </location>
</feature>